<dbReference type="InterPro" id="IPR007445">
    <property type="entry name" value="PilO"/>
</dbReference>
<keyword evidence="4" id="KW-1185">Reference proteome</keyword>
<dbReference type="InterPro" id="IPR014717">
    <property type="entry name" value="Transl_elong_EF1B/ribsomal_bS6"/>
</dbReference>
<evidence type="ECO:0000313" key="2">
    <source>
        <dbReference type="EMBL" id="MRJ38348.1"/>
    </source>
</evidence>
<name>A0A5P1DFS8_9PSED</name>
<organism evidence="2 3">
    <name type="scientific">Pseudomonas haemolytica</name>
    <dbReference type="NCBI Taxonomy" id="2600065"/>
    <lineage>
        <taxon>Bacteria</taxon>
        <taxon>Pseudomonadati</taxon>
        <taxon>Pseudomonadota</taxon>
        <taxon>Gammaproteobacteria</taxon>
        <taxon>Pseudomonadales</taxon>
        <taxon>Pseudomonadaceae</taxon>
        <taxon>Pseudomonas</taxon>
    </lineage>
</organism>
<dbReference type="Proteomes" id="UP000620382">
    <property type="component" value="Unassembled WGS sequence"/>
</dbReference>
<dbReference type="Gene3D" id="2.30.30.830">
    <property type="match status" value="1"/>
</dbReference>
<comment type="caution">
    <text evidence="2">The sequence shown here is derived from an EMBL/GenBank/DDBJ whole genome shotgun (WGS) entry which is preliminary data.</text>
</comment>
<dbReference type="EMBL" id="VOIW01000004">
    <property type="protein sequence ID" value="MRJ38348.1"/>
    <property type="molecule type" value="Genomic_DNA"/>
</dbReference>
<dbReference type="EMBL" id="JAENSR010000005">
    <property type="protein sequence ID" value="MBK3461162.1"/>
    <property type="molecule type" value="Genomic_DNA"/>
</dbReference>
<dbReference type="GO" id="GO:0043107">
    <property type="term" value="P:type IV pilus-dependent motility"/>
    <property type="evidence" value="ECO:0007669"/>
    <property type="project" value="InterPro"/>
</dbReference>
<dbReference type="PANTHER" id="PTHR39555">
    <property type="entry name" value="FIMBRIAL ASSEMBLY PROTEIN PILO-LIKE PROTEIN-RELATED"/>
    <property type="match status" value="1"/>
</dbReference>
<dbReference type="Pfam" id="PF04350">
    <property type="entry name" value="PilO"/>
    <property type="match status" value="1"/>
</dbReference>
<evidence type="ECO:0000313" key="4">
    <source>
        <dbReference type="Proteomes" id="UP000620382"/>
    </source>
</evidence>
<protein>
    <submittedName>
        <fullName evidence="1 2">Pilus assembly protein</fullName>
    </submittedName>
</protein>
<evidence type="ECO:0000313" key="3">
    <source>
        <dbReference type="Proteomes" id="UP000408764"/>
    </source>
</evidence>
<dbReference type="AlphaFoldDB" id="A0A5P1DFS8"/>
<dbReference type="GO" id="GO:0043683">
    <property type="term" value="P:type IV pilus assembly"/>
    <property type="evidence" value="ECO:0007669"/>
    <property type="project" value="InterPro"/>
</dbReference>
<proteinExistence type="predicted"/>
<accession>A0A5P1DFS8</accession>
<dbReference type="Pfam" id="PF04351">
    <property type="entry name" value="PilP"/>
    <property type="match status" value="1"/>
</dbReference>
<reference evidence="2 3" key="1">
    <citation type="submission" date="2019-08" db="EMBL/GenBank/DDBJ databases">
        <title>Pseudomonas haemolytica sp. nov. isolated from raw milk and skim milk concentrate.</title>
        <authorList>
            <person name="Hofmann K."/>
            <person name="Huptas C."/>
            <person name="Doll E."/>
            <person name="Scherer S."/>
            <person name="Wenning M."/>
        </authorList>
    </citation>
    <scope>NUCLEOTIDE SEQUENCE [LARGE SCALE GENOMIC DNA]</scope>
    <source>
        <strain evidence="2 3">DSM 108987</strain>
    </source>
</reference>
<dbReference type="RefSeq" id="WP_153871577.1">
    <property type="nucleotide sequence ID" value="NZ_JAEKCT010000004.1"/>
</dbReference>
<sequence>MSLPRLDFSTLSHNAAKWPLPGRVLLGCALAGLVLLVGEVLHLGPSRERLHGVVVQEQALQQQLAEKTGLAASLEARTDQLRVMEGKVAGLLQSLPGESEVPALLEDIARLAVANGVWVEGITVLDEAPRQLYIEQPMQIGATGAYHDLATFVGALGGLLRVITVQDVALRPEGALMRLDMLAKTYRSTMPSGKALQALEPGPQLGYEPFGYEPSSLRDPFQPLALQVARVPGRPGLAPDLTRPRGLLEGMAIDQFVMVGTLFRGVQAFALLRAGSRVHRLAVGDYLGPDHGQVTAIQDGYIELVELFPDEQGAWLERPRTLVLNVNS</sequence>
<dbReference type="Gene3D" id="3.30.70.60">
    <property type="match status" value="1"/>
</dbReference>
<dbReference type="InterPro" id="IPR007446">
    <property type="entry name" value="PilP"/>
</dbReference>
<dbReference type="OrthoDB" id="9802133at2"/>
<reference evidence="1 4" key="2">
    <citation type="submission" date="2021-01" db="EMBL/GenBank/DDBJ databases">
        <title>Antibiotic resistance and phylogeny of Pseudomonas spp. isolated over three decades from chicken meat in the Norwegian food chain.</title>
        <authorList>
            <person name="Moen B."/>
        </authorList>
    </citation>
    <scope>NUCLEOTIDE SEQUENCE [LARGE SCALE GENOMIC DNA]</scope>
    <source>
        <strain evidence="1 4">MF6766</strain>
    </source>
</reference>
<evidence type="ECO:0000313" key="1">
    <source>
        <dbReference type="EMBL" id="MBK3461162.1"/>
    </source>
</evidence>
<dbReference type="Proteomes" id="UP000408764">
    <property type="component" value="Unassembled WGS sequence"/>
</dbReference>
<gene>
    <name evidence="2" type="ORF">FRT59_15415</name>
    <name evidence="1" type="ORF">JJD71_18990</name>
</gene>
<dbReference type="PANTHER" id="PTHR39555:SF1">
    <property type="entry name" value="TYPE IV PILUS INNER MEMBRANE COMPONENT PILO"/>
    <property type="match status" value="1"/>
</dbReference>